<accession>A0A1U9K167</accession>
<dbReference type="InterPro" id="IPR052157">
    <property type="entry name" value="BCAA_transport_permease"/>
</dbReference>
<comment type="similarity">
    <text evidence="8">Belongs to the binding-protein-dependent transport system permease family. LivHM subfamily.</text>
</comment>
<evidence type="ECO:0000256" key="6">
    <source>
        <dbReference type="ARBA" id="ARBA00022989"/>
    </source>
</evidence>
<feature type="transmembrane region" description="Helical" evidence="9">
    <location>
        <begin position="65"/>
        <end position="83"/>
    </location>
</feature>
<dbReference type="EMBL" id="CP019697">
    <property type="protein sequence ID" value="AQS51689.1"/>
    <property type="molecule type" value="Genomic_DNA"/>
</dbReference>
<dbReference type="InterPro" id="IPR001851">
    <property type="entry name" value="ABC_transp_permease"/>
</dbReference>
<evidence type="ECO:0000256" key="8">
    <source>
        <dbReference type="ARBA" id="ARBA00037998"/>
    </source>
</evidence>
<dbReference type="AlphaFoldDB" id="A0A1U9K167"/>
<protein>
    <submittedName>
        <fullName evidence="10">Branched-chain amino acid ABC transporter permease</fullName>
    </submittedName>
</protein>
<evidence type="ECO:0000256" key="9">
    <source>
        <dbReference type="SAM" id="Phobius"/>
    </source>
</evidence>
<evidence type="ECO:0000313" key="11">
    <source>
        <dbReference type="Proteomes" id="UP000189369"/>
    </source>
</evidence>
<feature type="transmembrane region" description="Helical" evidence="9">
    <location>
        <begin position="118"/>
        <end position="139"/>
    </location>
</feature>
<dbReference type="OrthoDB" id="5293349at2"/>
<dbReference type="KEGG" id="phn:PAEH1_09190"/>
<comment type="subcellular location">
    <subcellularLocation>
        <location evidence="1">Cell membrane</location>
        <topology evidence="1">Multi-pass membrane protein</topology>
    </subcellularLocation>
</comment>
<evidence type="ECO:0000313" key="10">
    <source>
        <dbReference type="EMBL" id="AQS51689.1"/>
    </source>
</evidence>
<dbReference type="GO" id="GO:0005886">
    <property type="term" value="C:plasma membrane"/>
    <property type="evidence" value="ECO:0007669"/>
    <property type="project" value="UniProtKB-SubCell"/>
</dbReference>
<evidence type="ECO:0000256" key="5">
    <source>
        <dbReference type="ARBA" id="ARBA00022970"/>
    </source>
</evidence>
<evidence type="ECO:0000256" key="3">
    <source>
        <dbReference type="ARBA" id="ARBA00022475"/>
    </source>
</evidence>
<dbReference type="PANTHER" id="PTHR11795">
    <property type="entry name" value="BRANCHED-CHAIN AMINO ACID TRANSPORT SYSTEM PERMEASE PROTEIN LIVH"/>
    <property type="match status" value="1"/>
</dbReference>
<dbReference type="PANTHER" id="PTHR11795:SF450">
    <property type="entry name" value="ABC TRANSPORTER PERMEASE PROTEIN"/>
    <property type="match status" value="1"/>
</dbReference>
<proteinExistence type="inferred from homology"/>
<dbReference type="GO" id="GO:0022857">
    <property type="term" value="F:transmembrane transporter activity"/>
    <property type="evidence" value="ECO:0007669"/>
    <property type="project" value="InterPro"/>
</dbReference>
<keyword evidence="3" id="KW-1003">Cell membrane</keyword>
<feature type="transmembrane region" description="Helical" evidence="9">
    <location>
        <begin position="151"/>
        <end position="174"/>
    </location>
</feature>
<keyword evidence="6 9" id="KW-1133">Transmembrane helix</keyword>
<evidence type="ECO:0000256" key="7">
    <source>
        <dbReference type="ARBA" id="ARBA00023136"/>
    </source>
</evidence>
<sequence length="345" mass="37344">MNYNVFMMLSVDALTNAAIYALLALALVLVFTVTRVIFLPQGEFVAFGALTLMGLQAGHTPATVWLLWGLAVLSACADVHACWRNDEMDTLLKRLAWTFSAPVLVLVALWLFPAVDQLALVVQILLSLLITFPMGIYLYRVVFQPVANQSNLFLLILAMAVHIAFLSLGLYMFGADANRTPNFTDGLVEMLGTFVSYQALWIISVTVLVMVLLYVFFDKSFYGKALRATAVNRLGARLVGIPTEMAGKLAFGVAAFIGALGGILASPLTLIYYDSGFLAGLKGFVAAIFGGLMSFPLAVVGALVIAFLETFGAFWASAYKEVIVFTLIIPILLVRSIGATHSDED</sequence>
<feature type="transmembrane region" description="Helical" evidence="9">
    <location>
        <begin position="284"/>
        <end position="306"/>
    </location>
</feature>
<dbReference type="Proteomes" id="UP000189369">
    <property type="component" value="Chromosome"/>
</dbReference>
<dbReference type="STRING" id="643674.PAEH1_09190"/>
<gene>
    <name evidence="10" type="ORF">PAEH1_09190</name>
</gene>
<keyword evidence="5" id="KW-0029">Amino-acid transport</keyword>
<feature type="transmembrane region" description="Helical" evidence="9">
    <location>
        <begin position="95"/>
        <end position="112"/>
    </location>
</feature>
<reference evidence="10 11" key="1">
    <citation type="submission" date="2017-01" db="EMBL/GenBank/DDBJ databases">
        <title>Complete Genome Sequence of Paenalcaligenes hominis, Isolated from a paraplegic Patient with neurogenic bladder.</title>
        <authorList>
            <person name="Mukhopadhyay R."/>
            <person name="Joaquin J."/>
            <person name="Hogue R."/>
            <person name="Kilaru A."/>
            <person name="Jospin G."/>
            <person name="Mars K."/>
            <person name="Eisen J.A."/>
            <person name="Chaturvedi V."/>
        </authorList>
    </citation>
    <scope>NUCLEOTIDE SEQUENCE [LARGE SCALE GENOMIC DNA]</scope>
    <source>
        <strain evidence="10 11">15S00501</strain>
    </source>
</reference>
<feature type="transmembrane region" description="Helical" evidence="9">
    <location>
        <begin position="249"/>
        <end position="272"/>
    </location>
</feature>
<evidence type="ECO:0000256" key="2">
    <source>
        <dbReference type="ARBA" id="ARBA00022448"/>
    </source>
</evidence>
<keyword evidence="2" id="KW-0813">Transport</keyword>
<dbReference type="Pfam" id="PF02653">
    <property type="entry name" value="BPD_transp_2"/>
    <property type="match status" value="1"/>
</dbReference>
<name>A0A1U9K167_9BURK</name>
<evidence type="ECO:0000256" key="4">
    <source>
        <dbReference type="ARBA" id="ARBA00022692"/>
    </source>
</evidence>
<feature type="transmembrane region" description="Helical" evidence="9">
    <location>
        <begin position="17"/>
        <end position="37"/>
    </location>
</feature>
<evidence type="ECO:0000256" key="1">
    <source>
        <dbReference type="ARBA" id="ARBA00004651"/>
    </source>
</evidence>
<dbReference type="GO" id="GO:0006865">
    <property type="term" value="P:amino acid transport"/>
    <property type="evidence" value="ECO:0007669"/>
    <property type="project" value="UniProtKB-KW"/>
</dbReference>
<keyword evidence="7 9" id="KW-0472">Membrane</keyword>
<dbReference type="CDD" id="cd06582">
    <property type="entry name" value="TM_PBP1_LivH_like"/>
    <property type="match status" value="1"/>
</dbReference>
<organism evidence="10 11">
    <name type="scientific">Paenalcaligenes hominis</name>
    <dbReference type="NCBI Taxonomy" id="643674"/>
    <lineage>
        <taxon>Bacteria</taxon>
        <taxon>Pseudomonadati</taxon>
        <taxon>Pseudomonadota</taxon>
        <taxon>Betaproteobacteria</taxon>
        <taxon>Burkholderiales</taxon>
        <taxon>Alcaligenaceae</taxon>
        <taxon>Paenalcaligenes</taxon>
    </lineage>
</organism>
<feature type="transmembrane region" description="Helical" evidence="9">
    <location>
        <begin position="318"/>
        <end position="338"/>
    </location>
</feature>
<keyword evidence="4 9" id="KW-0812">Transmembrane</keyword>
<feature type="transmembrane region" description="Helical" evidence="9">
    <location>
        <begin position="194"/>
        <end position="217"/>
    </location>
</feature>